<dbReference type="InterPro" id="IPR029479">
    <property type="entry name" value="Nitroreductase"/>
</dbReference>
<reference evidence="2 3" key="1">
    <citation type="journal article" date="2015" name="Nature">
        <title>rRNA introns, odd ribosomes, and small enigmatic genomes across a large radiation of phyla.</title>
        <authorList>
            <person name="Brown C.T."/>
            <person name="Hug L.A."/>
            <person name="Thomas B.C."/>
            <person name="Sharon I."/>
            <person name="Castelle C.J."/>
            <person name="Singh A."/>
            <person name="Wilkins M.J."/>
            <person name="Williams K.H."/>
            <person name="Banfield J.F."/>
        </authorList>
    </citation>
    <scope>NUCLEOTIDE SEQUENCE [LARGE SCALE GENOMIC DNA]</scope>
</reference>
<dbReference type="InterPro" id="IPR000415">
    <property type="entry name" value="Nitroreductase-like"/>
</dbReference>
<dbReference type="AlphaFoldDB" id="A0A0G0H2G8"/>
<dbReference type="STRING" id="1618481.US54_C0071G0004"/>
<dbReference type="SUPFAM" id="SSF55469">
    <property type="entry name" value="FMN-dependent nitroreductase-like"/>
    <property type="match status" value="1"/>
</dbReference>
<dbReference type="EMBL" id="LBTJ01000071">
    <property type="protein sequence ID" value="KKQ36362.1"/>
    <property type="molecule type" value="Genomic_DNA"/>
</dbReference>
<dbReference type="PANTHER" id="PTHR43745">
    <property type="entry name" value="NITROREDUCTASE MJ1384-RELATED"/>
    <property type="match status" value="1"/>
</dbReference>
<comment type="caution">
    <text evidence="2">The sequence shown here is derived from an EMBL/GenBank/DDBJ whole genome shotgun (WGS) entry which is preliminary data.</text>
</comment>
<protein>
    <submittedName>
        <fullName evidence="2">SagB-type dehydrogenase domain protein</fullName>
    </submittedName>
</protein>
<dbReference type="GO" id="GO:0016491">
    <property type="term" value="F:oxidoreductase activity"/>
    <property type="evidence" value="ECO:0007669"/>
    <property type="project" value="InterPro"/>
</dbReference>
<dbReference type="Gene3D" id="3.40.109.10">
    <property type="entry name" value="NADH Oxidase"/>
    <property type="match status" value="1"/>
</dbReference>
<evidence type="ECO:0000313" key="2">
    <source>
        <dbReference type="EMBL" id="KKQ36362.1"/>
    </source>
</evidence>
<proteinExistence type="predicted"/>
<dbReference type="Pfam" id="PF00881">
    <property type="entry name" value="Nitroreductase"/>
    <property type="match status" value="1"/>
</dbReference>
<sequence length="258" mass="29542">MNKNTQSKKLVSKSFSTKLHNQSKLIAQLPNKIKRYPDIWLRVYYKEYPRFPKILLPTEKKIKEVGLFSTLMERRSIRKFKSNGIDFMTLSKLLYFSAGIKDLDKKDCVHKRTYPSGGARYPLELYTIVLKGSEELPLGIYHYNVKLHALHLLQKGKFTALFKKTKISYGNTELISNSAILLIITGVFGRTEIKYGKRSYRLVLFEAGHMAQNIYLVSTALKLGCCAVGGFEDEKINSLLRLDEDKEQALYMLALGTA</sequence>
<dbReference type="PANTHER" id="PTHR43745:SF2">
    <property type="entry name" value="NITROREDUCTASE MJ1384-RELATED"/>
    <property type="match status" value="1"/>
</dbReference>
<gene>
    <name evidence="2" type="ORF">US54_C0071G0004</name>
</gene>
<dbReference type="NCBIfam" id="TIGR03605">
    <property type="entry name" value="antibiot_sagB"/>
    <property type="match status" value="1"/>
</dbReference>
<dbReference type="Proteomes" id="UP000034471">
    <property type="component" value="Unassembled WGS sequence"/>
</dbReference>
<evidence type="ECO:0000313" key="3">
    <source>
        <dbReference type="Proteomes" id="UP000034471"/>
    </source>
</evidence>
<organism evidence="2 3">
    <name type="scientific">Candidatus Roizmanbacteria bacterium GW2011_GWA2_37_7</name>
    <dbReference type="NCBI Taxonomy" id="1618481"/>
    <lineage>
        <taxon>Bacteria</taxon>
        <taxon>Candidatus Roizmaniibacteriota</taxon>
    </lineage>
</organism>
<feature type="domain" description="Nitroreductase" evidence="1">
    <location>
        <begin position="72"/>
        <end position="256"/>
    </location>
</feature>
<dbReference type="CDD" id="cd02142">
    <property type="entry name" value="McbC_SagB-like_oxidoreductase"/>
    <property type="match status" value="1"/>
</dbReference>
<accession>A0A0G0H2G8</accession>
<name>A0A0G0H2G8_9BACT</name>
<dbReference type="InterPro" id="IPR052544">
    <property type="entry name" value="Bacteriocin_Proc_Enz"/>
</dbReference>
<evidence type="ECO:0000259" key="1">
    <source>
        <dbReference type="Pfam" id="PF00881"/>
    </source>
</evidence>
<dbReference type="InterPro" id="IPR020051">
    <property type="entry name" value="SagB-type_dehydrogenase"/>
</dbReference>